<reference evidence="10 11" key="2">
    <citation type="journal article" date="2010" name="Nucleic Acids Res.">
        <title>BeetleBase in 2010: revisions to provide comprehensive genomic information for Tribolium castaneum.</title>
        <authorList>
            <person name="Kim H.S."/>
            <person name="Murphy T."/>
            <person name="Xia J."/>
            <person name="Caragea D."/>
            <person name="Park Y."/>
            <person name="Beeman R.W."/>
            <person name="Lorenzen M.D."/>
            <person name="Butcher S."/>
            <person name="Manak J.R."/>
            <person name="Brown S.J."/>
        </authorList>
    </citation>
    <scope>NUCLEOTIDE SEQUENCE [LARGE SCALE GENOMIC DNA]</scope>
    <source>
        <strain evidence="10 11">Georgia GA2</strain>
    </source>
</reference>
<evidence type="ECO:0000256" key="1">
    <source>
        <dbReference type="ARBA" id="ARBA00001971"/>
    </source>
</evidence>
<keyword evidence="11" id="KW-1185">Reference proteome</keyword>
<dbReference type="InterPro" id="IPR002401">
    <property type="entry name" value="Cyt_P450_E_grp-I"/>
</dbReference>
<comment type="cofactor">
    <cofactor evidence="1 8">
        <name>heme</name>
        <dbReference type="ChEBI" id="CHEBI:30413"/>
    </cofactor>
</comment>
<dbReference type="SUPFAM" id="SSF48264">
    <property type="entry name" value="Cytochrome P450"/>
    <property type="match status" value="1"/>
</dbReference>
<sequence>MSIIASWLRYNKFHTQLINIKYSPVNKSFKNLPTLKSYPVIGHSYLFFPRGKYKSERLTEAFVDISKTLGPIFKLNLGGSAMVVTLDPDHTRILFQNEGTRPERPPFPALLHFRRKRFSSVGVVPGNGEEWYKMRKGVTPLLKLQLIEPYKRQQEDIAKTFVEYVKTHRDENFVLRDIFSHLLKFTIEAISIVSPGHRFHCLFSDNLETEQIIKASVDFMDGLYGTLIEPPFWKLWKTPSYKKLESSHNTIYKILERHLEQIKFQFSENPESVKESQPYMYSLFSNDQLSWDDKIMLAMEIFLGGIDATATTISFTLHYLSQNPEIQKMARSQNTDFLKACIRETLRLSPTAGGNSRFLSNNTVIGGYLIPKGTLLLSLNSGMARDERYFKDAQKYRPQRFVRATREDFHRYASLPFGHGPRMCPGKRVAENEIVILLTEILKNFALESAGSSDVGMVFRMNRIPDKPISVRFVDTNH</sequence>
<dbReference type="InterPro" id="IPR050479">
    <property type="entry name" value="CYP11_CYP27_families"/>
</dbReference>
<evidence type="ECO:0000256" key="2">
    <source>
        <dbReference type="ARBA" id="ARBA00010617"/>
    </source>
</evidence>
<dbReference type="OMA" id="CICRTAS"/>
<evidence type="ECO:0000256" key="4">
    <source>
        <dbReference type="ARBA" id="ARBA00022723"/>
    </source>
</evidence>
<dbReference type="GO" id="GO:0005506">
    <property type="term" value="F:iron ion binding"/>
    <property type="evidence" value="ECO:0007669"/>
    <property type="project" value="InterPro"/>
</dbReference>
<dbReference type="GO" id="GO:0020037">
    <property type="term" value="F:heme binding"/>
    <property type="evidence" value="ECO:0007669"/>
    <property type="project" value="InterPro"/>
</dbReference>
<keyword evidence="3 8" id="KW-0349">Heme</keyword>
<dbReference type="STRING" id="7070.D6WGY7"/>
<evidence type="ECO:0000313" key="10">
    <source>
        <dbReference type="EMBL" id="EFA01331.2"/>
    </source>
</evidence>
<keyword evidence="6 8" id="KW-0408">Iron</keyword>
<evidence type="ECO:0000313" key="11">
    <source>
        <dbReference type="Proteomes" id="UP000007266"/>
    </source>
</evidence>
<evidence type="ECO:0000256" key="7">
    <source>
        <dbReference type="ARBA" id="ARBA00023033"/>
    </source>
</evidence>
<comment type="similarity">
    <text evidence="2 9">Belongs to the cytochrome P450 family.</text>
</comment>
<keyword evidence="5 9" id="KW-0560">Oxidoreductase</keyword>
<gene>
    <name evidence="10" type="primary">AUGUSTUS-3.0.2_03480</name>
    <name evidence="10" type="ORF">TcasGA2_TC003480</name>
</gene>
<dbReference type="InterPro" id="IPR036396">
    <property type="entry name" value="Cyt_P450_sf"/>
</dbReference>
<dbReference type="GO" id="GO:0016705">
    <property type="term" value="F:oxidoreductase activity, acting on paired donors, with incorporation or reduction of molecular oxygen"/>
    <property type="evidence" value="ECO:0007669"/>
    <property type="project" value="InterPro"/>
</dbReference>
<dbReference type="Pfam" id="PF00067">
    <property type="entry name" value="p450"/>
    <property type="match status" value="1"/>
</dbReference>
<name>D6WGY7_TRICA</name>
<protein>
    <submittedName>
        <fullName evidence="10">Cytochrome P450 353A1</fullName>
    </submittedName>
</protein>
<dbReference type="PANTHER" id="PTHR24279">
    <property type="entry name" value="CYTOCHROME P450"/>
    <property type="match status" value="1"/>
</dbReference>
<dbReference type="InterPro" id="IPR001128">
    <property type="entry name" value="Cyt_P450"/>
</dbReference>
<reference evidence="10 11" key="1">
    <citation type="journal article" date="2008" name="Nature">
        <title>The genome of the model beetle and pest Tribolium castaneum.</title>
        <authorList>
            <consortium name="Tribolium Genome Sequencing Consortium"/>
            <person name="Richards S."/>
            <person name="Gibbs R.A."/>
            <person name="Weinstock G.M."/>
            <person name="Brown S.J."/>
            <person name="Denell R."/>
            <person name="Beeman R.W."/>
            <person name="Gibbs R."/>
            <person name="Beeman R.W."/>
            <person name="Brown S.J."/>
            <person name="Bucher G."/>
            <person name="Friedrich M."/>
            <person name="Grimmelikhuijzen C.J."/>
            <person name="Klingler M."/>
            <person name="Lorenzen M."/>
            <person name="Richards S."/>
            <person name="Roth S."/>
            <person name="Schroder R."/>
            <person name="Tautz D."/>
            <person name="Zdobnov E.M."/>
            <person name="Muzny D."/>
            <person name="Gibbs R.A."/>
            <person name="Weinstock G.M."/>
            <person name="Attaway T."/>
            <person name="Bell S."/>
            <person name="Buhay C.J."/>
            <person name="Chandrabose M.N."/>
            <person name="Chavez D."/>
            <person name="Clerk-Blankenburg K.P."/>
            <person name="Cree A."/>
            <person name="Dao M."/>
            <person name="Davis C."/>
            <person name="Chacko J."/>
            <person name="Dinh H."/>
            <person name="Dugan-Rocha S."/>
            <person name="Fowler G."/>
            <person name="Garner T.T."/>
            <person name="Garnes J."/>
            <person name="Gnirke A."/>
            <person name="Hawes A."/>
            <person name="Hernandez J."/>
            <person name="Hines S."/>
            <person name="Holder M."/>
            <person name="Hume J."/>
            <person name="Jhangiani S.N."/>
            <person name="Joshi V."/>
            <person name="Khan Z.M."/>
            <person name="Jackson L."/>
            <person name="Kovar C."/>
            <person name="Kowis A."/>
            <person name="Lee S."/>
            <person name="Lewis L.R."/>
            <person name="Margolis J."/>
            <person name="Morgan M."/>
            <person name="Nazareth L.V."/>
            <person name="Nguyen N."/>
            <person name="Okwuonu G."/>
            <person name="Parker D."/>
            <person name="Richards S."/>
            <person name="Ruiz S.J."/>
            <person name="Santibanez J."/>
            <person name="Savard J."/>
            <person name="Scherer S.E."/>
            <person name="Schneider B."/>
            <person name="Sodergren E."/>
            <person name="Tautz D."/>
            <person name="Vattahil S."/>
            <person name="Villasana D."/>
            <person name="White C.S."/>
            <person name="Wright R."/>
            <person name="Park Y."/>
            <person name="Beeman R.W."/>
            <person name="Lord J."/>
            <person name="Oppert B."/>
            <person name="Lorenzen M."/>
            <person name="Brown S."/>
            <person name="Wang L."/>
            <person name="Savard J."/>
            <person name="Tautz D."/>
            <person name="Richards S."/>
            <person name="Weinstock G."/>
            <person name="Gibbs R.A."/>
            <person name="Liu Y."/>
            <person name="Worley K."/>
            <person name="Weinstock G."/>
            <person name="Elsik C.G."/>
            <person name="Reese J.T."/>
            <person name="Elhaik E."/>
            <person name="Landan G."/>
            <person name="Graur D."/>
            <person name="Arensburger P."/>
            <person name="Atkinson P."/>
            <person name="Beeman R.W."/>
            <person name="Beidler J."/>
            <person name="Brown S.J."/>
            <person name="Demuth J.P."/>
            <person name="Drury D.W."/>
            <person name="Du Y.Z."/>
            <person name="Fujiwara H."/>
            <person name="Lorenzen M."/>
            <person name="Maselli V."/>
            <person name="Osanai M."/>
            <person name="Park Y."/>
            <person name="Robertson H.M."/>
            <person name="Tu Z."/>
            <person name="Wang J.J."/>
            <person name="Wang S."/>
            <person name="Richards S."/>
            <person name="Song H."/>
            <person name="Zhang L."/>
            <person name="Sodergren E."/>
            <person name="Werner D."/>
            <person name="Stanke M."/>
            <person name="Morgenstern B."/>
            <person name="Solovyev V."/>
            <person name="Kosarev P."/>
            <person name="Brown G."/>
            <person name="Chen H.C."/>
            <person name="Ermolaeva O."/>
            <person name="Hlavina W."/>
            <person name="Kapustin Y."/>
            <person name="Kiryutin B."/>
            <person name="Kitts P."/>
            <person name="Maglott D."/>
            <person name="Pruitt K."/>
            <person name="Sapojnikov V."/>
            <person name="Souvorov A."/>
            <person name="Mackey A.J."/>
            <person name="Waterhouse R.M."/>
            <person name="Wyder S."/>
            <person name="Zdobnov E.M."/>
            <person name="Zdobnov E.M."/>
            <person name="Wyder S."/>
            <person name="Kriventseva E.V."/>
            <person name="Kadowaki T."/>
            <person name="Bork P."/>
            <person name="Aranda M."/>
            <person name="Bao R."/>
            <person name="Beermann A."/>
            <person name="Berns N."/>
            <person name="Bolognesi R."/>
            <person name="Bonneton F."/>
            <person name="Bopp D."/>
            <person name="Brown S.J."/>
            <person name="Bucher G."/>
            <person name="Butts T."/>
            <person name="Chaumot A."/>
            <person name="Denell R.E."/>
            <person name="Ferrier D.E."/>
            <person name="Friedrich M."/>
            <person name="Gordon C.M."/>
            <person name="Jindra M."/>
            <person name="Klingler M."/>
            <person name="Lan Q."/>
            <person name="Lattorff H.M."/>
            <person name="Laudet V."/>
            <person name="von Levetsow C."/>
            <person name="Liu Z."/>
            <person name="Lutz R."/>
            <person name="Lynch J.A."/>
            <person name="da Fonseca R.N."/>
            <person name="Posnien N."/>
            <person name="Reuter R."/>
            <person name="Roth S."/>
            <person name="Savard J."/>
            <person name="Schinko J.B."/>
            <person name="Schmitt C."/>
            <person name="Schoppmeier M."/>
            <person name="Schroder R."/>
            <person name="Shippy T.D."/>
            <person name="Simonnet F."/>
            <person name="Marques-Souza H."/>
            <person name="Tautz D."/>
            <person name="Tomoyasu Y."/>
            <person name="Trauner J."/>
            <person name="Van der Zee M."/>
            <person name="Vervoort M."/>
            <person name="Wittkopp N."/>
            <person name="Wimmer E.A."/>
            <person name="Yang X."/>
            <person name="Jones A.K."/>
            <person name="Sattelle D.B."/>
            <person name="Ebert P.R."/>
            <person name="Nelson D."/>
            <person name="Scott J.G."/>
            <person name="Beeman R.W."/>
            <person name="Muthukrishnan S."/>
            <person name="Kramer K.J."/>
            <person name="Arakane Y."/>
            <person name="Beeman R.W."/>
            <person name="Zhu Q."/>
            <person name="Hogenkamp D."/>
            <person name="Dixit R."/>
            <person name="Oppert B."/>
            <person name="Jiang H."/>
            <person name="Zou Z."/>
            <person name="Marshall J."/>
            <person name="Elpidina E."/>
            <person name="Vinokurov K."/>
            <person name="Oppert C."/>
            <person name="Zou Z."/>
            <person name="Evans J."/>
            <person name="Lu Z."/>
            <person name="Zhao P."/>
            <person name="Sumathipala N."/>
            <person name="Altincicek B."/>
            <person name="Vilcinskas A."/>
            <person name="Williams M."/>
            <person name="Hultmark D."/>
            <person name="Hetru C."/>
            <person name="Jiang H."/>
            <person name="Grimmelikhuijzen C.J."/>
            <person name="Hauser F."/>
            <person name="Cazzamali G."/>
            <person name="Williamson M."/>
            <person name="Park Y."/>
            <person name="Li B."/>
            <person name="Tanaka Y."/>
            <person name="Predel R."/>
            <person name="Neupert S."/>
            <person name="Schachtner J."/>
            <person name="Verleyen P."/>
            <person name="Raible F."/>
            <person name="Bork P."/>
            <person name="Friedrich M."/>
            <person name="Walden K.K."/>
            <person name="Robertson H.M."/>
            <person name="Angeli S."/>
            <person name="Foret S."/>
            <person name="Bucher G."/>
            <person name="Schuetz S."/>
            <person name="Maleszka R."/>
            <person name="Wimmer E.A."/>
            <person name="Beeman R.W."/>
            <person name="Lorenzen M."/>
            <person name="Tomoyasu Y."/>
            <person name="Miller S.C."/>
            <person name="Grossmann D."/>
            <person name="Bucher G."/>
        </authorList>
    </citation>
    <scope>NUCLEOTIDE SEQUENCE [LARGE SCALE GENOMIC DNA]</scope>
    <source>
        <strain evidence="10 11">Georgia GA2</strain>
    </source>
</reference>
<dbReference type="PRINTS" id="PR00385">
    <property type="entry name" value="P450"/>
</dbReference>
<dbReference type="Proteomes" id="UP000007266">
    <property type="component" value="Linkage group 3"/>
</dbReference>
<evidence type="ECO:0000256" key="3">
    <source>
        <dbReference type="ARBA" id="ARBA00022617"/>
    </source>
</evidence>
<dbReference type="InParanoid" id="D6WGY7"/>
<dbReference type="InterPro" id="IPR017972">
    <property type="entry name" value="Cyt_P450_CS"/>
</dbReference>
<dbReference type="PRINTS" id="PR00463">
    <property type="entry name" value="EP450I"/>
</dbReference>
<dbReference type="PANTHER" id="PTHR24279:SF120">
    <property type="entry name" value="CYTOCHROME P450"/>
    <property type="match status" value="1"/>
</dbReference>
<keyword evidence="7 9" id="KW-0503">Monooxygenase</keyword>
<keyword evidence="4 8" id="KW-0479">Metal-binding</keyword>
<dbReference type="eggNOG" id="KOG0159">
    <property type="taxonomic scope" value="Eukaryota"/>
</dbReference>
<dbReference type="Gene3D" id="1.10.630.10">
    <property type="entry name" value="Cytochrome P450"/>
    <property type="match status" value="1"/>
</dbReference>
<dbReference type="HOGENOM" id="CLU_001570_28_2_1"/>
<dbReference type="EMBL" id="KQ971321">
    <property type="protein sequence ID" value="EFA01331.2"/>
    <property type="molecule type" value="Genomic_DNA"/>
</dbReference>
<proteinExistence type="inferred from homology"/>
<feature type="binding site" description="axial binding residue" evidence="8">
    <location>
        <position position="424"/>
    </location>
    <ligand>
        <name>heme</name>
        <dbReference type="ChEBI" id="CHEBI:30413"/>
    </ligand>
    <ligandPart>
        <name>Fe</name>
        <dbReference type="ChEBI" id="CHEBI:18248"/>
    </ligandPart>
</feature>
<dbReference type="GO" id="GO:0004497">
    <property type="term" value="F:monooxygenase activity"/>
    <property type="evidence" value="ECO:0007669"/>
    <property type="project" value="UniProtKB-KW"/>
</dbReference>
<evidence type="ECO:0000256" key="5">
    <source>
        <dbReference type="ARBA" id="ARBA00023002"/>
    </source>
</evidence>
<accession>D6WGY7</accession>
<organism evidence="10 11">
    <name type="scientific">Tribolium castaneum</name>
    <name type="common">Red flour beetle</name>
    <dbReference type="NCBI Taxonomy" id="7070"/>
    <lineage>
        <taxon>Eukaryota</taxon>
        <taxon>Metazoa</taxon>
        <taxon>Ecdysozoa</taxon>
        <taxon>Arthropoda</taxon>
        <taxon>Hexapoda</taxon>
        <taxon>Insecta</taxon>
        <taxon>Pterygota</taxon>
        <taxon>Neoptera</taxon>
        <taxon>Endopterygota</taxon>
        <taxon>Coleoptera</taxon>
        <taxon>Polyphaga</taxon>
        <taxon>Cucujiformia</taxon>
        <taxon>Tenebrionidae</taxon>
        <taxon>Tenebrionidae incertae sedis</taxon>
        <taxon>Tribolium</taxon>
    </lineage>
</organism>
<dbReference type="AlphaFoldDB" id="D6WGY7"/>
<evidence type="ECO:0000256" key="9">
    <source>
        <dbReference type="RuleBase" id="RU000461"/>
    </source>
</evidence>
<evidence type="ECO:0000256" key="8">
    <source>
        <dbReference type="PIRSR" id="PIRSR602401-1"/>
    </source>
</evidence>
<evidence type="ECO:0000256" key="6">
    <source>
        <dbReference type="ARBA" id="ARBA00023004"/>
    </source>
</evidence>
<dbReference type="PROSITE" id="PS00086">
    <property type="entry name" value="CYTOCHROME_P450"/>
    <property type="match status" value="1"/>
</dbReference>
<dbReference type="CDD" id="cd11054">
    <property type="entry name" value="CYP24A1-like"/>
    <property type="match status" value="1"/>
</dbReference>